<evidence type="ECO:0000256" key="11">
    <source>
        <dbReference type="SAM" id="Phobius"/>
    </source>
</evidence>
<dbReference type="Proteomes" id="UP000823749">
    <property type="component" value="Chromosome 6"/>
</dbReference>
<sequence length="930" mass="105629">MGGHNGGDEEASLPLFETEVSKGKLAYRVYAVTVLVGICSIWVYRSMNIPTAEEEGRWAWIGMFMAELWFGFYWIITLSLRWNVTLRYPFKDRLINRYGDKLPAVDVFVCTADPGIEPPTMVISTVLSVMSYNYPPDRLSIYLSDDGGSEFTFYALLEASHFSKHWIPFCKKFSVEPRSPAAYFAQNSNPKDTTVPKEWLDVKKLYEDMNCRIESVIEKGGTSKDIRDQHKGFLEWNSEVTKQDHQSIVQILIDGRNPDAVDDDGHQMPTLVYLAREKRPYCPHNFKAGSMNSLIRVSAEISNAPIILNVDCDMYSNNSDAIKEALCFFMDKERGHMISYVQYPQSYDNIANNDIYSNVRSAFNKIELSGMDGCDGAPYCGTGCFHRRESLCGVEFSRNYRGELNSLCNTMKDSSVHELEQGSKVLANCSYEKGTQWGKEMGLVYGCLSEDLITGLRIQCRGWKPVYYNPERKAFLGVAPNTLDLAFVQHKRWGQGMFQIFLSKYCPFIYARGKIKLGAQMGYCVYLLFAPNSVALLNYLIIPSICLLRSIPLFPEVSSLWFLPFAYVYAARNACSIAEALACGETLKAWWNSQRMWLFHRMTSYLFAFIDTITGQLGFSQMAFSITPKVVGNDVLKRYEEGTMEFGTSSVMLTIIATLSLLNLFGFAGGILKVVWGYGIAEGLAVQIGLCLVVVVINLPVYQALFLRDDNGRIPSSLEKQFVEFATVLILAVLSSLQQEVSGIRFVIDREECFSHNVEYAMDTVHFSFVVIKSEGAWHYSPDGVDLVVKGPSGEQIHDFRDKTSEKFQFVAQKNGLHRFCFTNKSPYHETIDFDVHEAHFTYHDEHAKDEHLKPLLEQIARIEEALYNIQFEQHWLEAQTDQQAIVNEGMSRRAIHKVLYQSAALTGAGVLQVYLLRRLFERKLGMSRV</sequence>
<dbReference type="InterPro" id="IPR005150">
    <property type="entry name" value="Cellulose_synth"/>
</dbReference>
<dbReference type="PANTHER" id="PTHR13301">
    <property type="entry name" value="X-BOX TRANSCRIPTION FACTOR-RELATED"/>
    <property type="match status" value="1"/>
</dbReference>
<dbReference type="AlphaFoldDB" id="A0AAV6K327"/>
<feature type="transmembrane region" description="Helical" evidence="11">
    <location>
        <begin position="523"/>
        <end position="542"/>
    </location>
</feature>
<dbReference type="Pfam" id="PF01105">
    <property type="entry name" value="EMP24_GP25L"/>
    <property type="match status" value="1"/>
</dbReference>
<dbReference type="GO" id="GO:0016020">
    <property type="term" value="C:membrane"/>
    <property type="evidence" value="ECO:0007669"/>
    <property type="project" value="InterPro"/>
</dbReference>
<proteinExistence type="predicted"/>
<dbReference type="SMART" id="SM01190">
    <property type="entry name" value="EMP24_GP25L"/>
    <property type="match status" value="1"/>
</dbReference>
<comment type="subcellular location">
    <subcellularLocation>
        <location evidence="1">Endomembrane system</location>
        <topology evidence="1">Multi-pass membrane protein</topology>
    </subcellularLocation>
</comment>
<evidence type="ECO:0000313" key="13">
    <source>
        <dbReference type="EMBL" id="KAG5546732.1"/>
    </source>
</evidence>
<feature type="transmembrane region" description="Helical" evidence="11">
    <location>
        <begin position="57"/>
        <end position="80"/>
    </location>
</feature>
<feature type="binding site" evidence="9">
    <location>
        <position position="117"/>
    </location>
    <ligand>
        <name>UDP-alpha-D-glucose</name>
        <dbReference type="ChEBI" id="CHEBI:58885"/>
    </ligand>
</feature>
<evidence type="ECO:0000256" key="4">
    <source>
        <dbReference type="ARBA" id="ARBA00022692"/>
    </source>
</evidence>
<name>A0AAV6K327_9ERIC</name>
<feature type="transmembrane region" description="Helical" evidence="11">
    <location>
        <begin position="646"/>
        <end position="672"/>
    </location>
</feature>
<dbReference type="GO" id="GO:0012505">
    <property type="term" value="C:endomembrane system"/>
    <property type="evidence" value="ECO:0007669"/>
    <property type="project" value="UniProtKB-SubCell"/>
</dbReference>
<organism evidence="13 14">
    <name type="scientific">Rhododendron griersonianum</name>
    <dbReference type="NCBI Taxonomy" id="479676"/>
    <lineage>
        <taxon>Eukaryota</taxon>
        <taxon>Viridiplantae</taxon>
        <taxon>Streptophyta</taxon>
        <taxon>Embryophyta</taxon>
        <taxon>Tracheophyta</taxon>
        <taxon>Spermatophyta</taxon>
        <taxon>Magnoliopsida</taxon>
        <taxon>eudicotyledons</taxon>
        <taxon>Gunneridae</taxon>
        <taxon>Pentapetalae</taxon>
        <taxon>asterids</taxon>
        <taxon>Ericales</taxon>
        <taxon>Ericaceae</taxon>
        <taxon>Ericoideae</taxon>
        <taxon>Rhodoreae</taxon>
        <taxon>Rhododendron</taxon>
    </lineage>
</organism>
<dbReference type="GO" id="GO:0016760">
    <property type="term" value="F:cellulose synthase (UDP-forming) activity"/>
    <property type="evidence" value="ECO:0007669"/>
    <property type="project" value="InterPro"/>
</dbReference>
<evidence type="ECO:0000256" key="9">
    <source>
        <dbReference type="PIRSR" id="PIRSR605150-2"/>
    </source>
</evidence>
<evidence type="ECO:0000256" key="10">
    <source>
        <dbReference type="PIRSR" id="PIRSR605150-3"/>
    </source>
</evidence>
<dbReference type="GO" id="GO:0030244">
    <property type="term" value="P:cellulose biosynthetic process"/>
    <property type="evidence" value="ECO:0007669"/>
    <property type="project" value="InterPro"/>
</dbReference>
<evidence type="ECO:0000256" key="8">
    <source>
        <dbReference type="PIRSR" id="PIRSR605150-1"/>
    </source>
</evidence>
<comment type="caution">
    <text evidence="13">The sequence shown here is derived from an EMBL/GenBank/DDBJ whole genome shotgun (WGS) entry which is preliminary data.</text>
</comment>
<keyword evidence="2" id="KW-0328">Glycosyltransferase</keyword>
<feature type="domain" description="GOLD" evidence="12">
    <location>
        <begin position="751"/>
        <end position="838"/>
    </location>
</feature>
<gene>
    <name evidence="13" type="ORF">RHGRI_018791</name>
</gene>
<evidence type="ECO:0000256" key="6">
    <source>
        <dbReference type="ARBA" id="ARBA00023136"/>
    </source>
</evidence>
<dbReference type="Pfam" id="PF03552">
    <property type="entry name" value="Cellulose_synt"/>
    <property type="match status" value="2"/>
</dbReference>
<dbReference type="EMBL" id="JACTNZ010000006">
    <property type="protein sequence ID" value="KAG5546732.1"/>
    <property type="molecule type" value="Genomic_DNA"/>
</dbReference>
<feature type="active site" evidence="8">
    <location>
        <position position="146"/>
    </location>
</feature>
<dbReference type="GO" id="GO:0071555">
    <property type="term" value="P:cell wall organization"/>
    <property type="evidence" value="ECO:0007669"/>
    <property type="project" value="UniProtKB-KW"/>
</dbReference>
<dbReference type="SUPFAM" id="SSF53448">
    <property type="entry name" value="Nucleotide-diphospho-sugar transferases"/>
    <property type="match status" value="1"/>
</dbReference>
<feature type="active site" evidence="8">
    <location>
        <position position="451"/>
    </location>
</feature>
<evidence type="ECO:0000313" key="14">
    <source>
        <dbReference type="Proteomes" id="UP000823749"/>
    </source>
</evidence>
<evidence type="ECO:0000256" key="2">
    <source>
        <dbReference type="ARBA" id="ARBA00022676"/>
    </source>
</evidence>
<dbReference type="PROSITE" id="PS50866">
    <property type="entry name" value="GOLD"/>
    <property type="match status" value="1"/>
</dbReference>
<feature type="transmembrane region" description="Helical" evidence="11">
    <location>
        <begin position="25"/>
        <end position="45"/>
    </location>
</feature>
<dbReference type="InterPro" id="IPR029044">
    <property type="entry name" value="Nucleotide-diphossugar_trans"/>
</dbReference>
<keyword evidence="5 11" id="KW-1133">Transmembrane helix</keyword>
<evidence type="ECO:0000259" key="12">
    <source>
        <dbReference type="PROSITE" id="PS50866"/>
    </source>
</evidence>
<keyword evidence="4 11" id="KW-0812">Transmembrane</keyword>
<feature type="transmembrane region" description="Helical" evidence="11">
    <location>
        <begin position="605"/>
        <end position="626"/>
    </location>
</feature>
<keyword evidence="7" id="KW-0961">Cell wall biogenesis/degradation</keyword>
<keyword evidence="14" id="KW-1185">Reference proteome</keyword>
<feature type="binding site" evidence="10">
    <location>
        <position position="311"/>
    </location>
    <ligand>
        <name>Mn(2+)</name>
        <dbReference type="ChEBI" id="CHEBI:29035"/>
    </ligand>
</feature>
<evidence type="ECO:0000256" key="7">
    <source>
        <dbReference type="ARBA" id="ARBA00023316"/>
    </source>
</evidence>
<feature type="binding site" evidence="9">
    <location>
        <position position="146"/>
    </location>
    <ligand>
        <name>UDP-alpha-D-glucose</name>
        <dbReference type="ChEBI" id="CHEBI:58885"/>
    </ligand>
</feature>
<protein>
    <recommendedName>
        <fullName evidence="12">GOLD domain-containing protein</fullName>
    </recommendedName>
</protein>
<feature type="transmembrane region" description="Helical" evidence="11">
    <location>
        <begin position="684"/>
        <end position="702"/>
    </location>
</feature>
<evidence type="ECO:0000256" key="1">
    <source>
        <dbReference type="ARBA" id="ARBA00004127"/>
    </source>
</evidence>
<evidence type="ECO:0000256" key="5">
    <source>
        <dbReference type="ARBA" id="ARBA00022989"/>
    </source>
</evidence>
<evidence type="ECO:0000256" key="3">
    <source>
        <dbReference type="ARBA" id="ARBA00022679"/>
    </source>
</evidence>
<keyword evidence="3" id="KW-0808">Transferase</keyword>
<feature type="binding site" evidence="10">
    <location>
        <position position="287"/>
    </location>
    <ligand>
        <name>Mn(2+)</name>
        <dbReference type="ChEBI" id="CHEBI:29035"/>
    </ligand>
</feature>
<reference evidence="13 14" key="1">
    <citation type="submission" date="2020-08" db="EMBL/GenBank/DDBJ databases">
        <title>Plant Genome Project.</title>
        <authorList>
            <person name="Zhang R.-G."/>
        </authorList>
    </citation>
    <scope>NUCLEOTIDE SEQUENCE [LARGE SCALE GENOMIC DNA]</scope>
    <source>
        <strain evidence="13">WSP0</strain>
        <tissue evidence="13">Leaf</tissue>
    </source>
</reference>
<accession>A0AAV6K327</accession>
<dbReference type="Gene3D" id="3.90.550.10">
    <property type="entry name" value="Spore Coat Polysaccharide Biosynthesis Protein SpsA, Chain A"/>
    <property type="match status" value="2"/>
</dbReference>
<dbReference type="InterPro" id="IPR009038">
    <property type="entry name" value="GOLD_dom"/>
</dbReference>
<keyword evidence="6 11" id="KW-0472">Membrane</keyword>